<evidence type="ECO:0000256" key="13">
    <source>
        <dbReference type="ARBA" id="ARBA00023049"/>
    </source>
</evidence>
<dbReference type="FunFam" id="3.30.540.30:FF:000001">
    <property type="entry name" value="Dipeptidyl peptidase 3"/>
    <property type="match status" value="1"/>
</dbReference>
<dbReference type="AlphaFoldDB" id="A0A7S0HT66"/>
<reference evidence="16" key="1">
    <citation type="submission" date="2021-01" db="EMBL/GenBank/DDBJ databases">
        <authorList>
            <person name="Corre E."/>
            <person name="Pelletier E."/>
            <person name="Niang G."/>
            <person name="Scheremetjew M."/>
            <person name="Finn R."/>
            <person name="Kale V."/>
            <person name="Holt S."/>
            <person name="Cochrane G."/>
            <person name="Meng A."/>
            <person name="Brown T."/>
            <person name="Cohen L."/>
        </authorList>
    </citation>
    <scope>NUCLEOTIDE SEQUENCE</scope>
    <source>
        <strain evidence="16">CCMP325</strain>
    </source>
</reference>
<keyword evidence="8" id="KW-0963">Cytoplasm</keyword>
<dbReference type="FunFam" id="3.30.540.30:FF:000002">
    <property type="entry name" value="Dipeptidyl peptidase 3"/>
    <property type="match status" value="1"/>
</dbReference>
<evidence type="ECO:0000256" key="7">
    <source>
        <dbReference type="ARBA" id="ARBA00022438"/>
    </source>
</evidence>
<dbReference type="GO" id="GO:0008237">
    <property type="term" value="F:metallopeptidase activity"/>
    <property type="evidence" value="ECO:0007669"/>
    <property type="project" value="UniProtKB-KW"/>
</dbReference>
<sequence>MFKATQNGETVYQLWIASADRQEGAMHVFKDVKIEVKYGDHAPFMCELANSIEKAIKYVPRENKDRMVMLREYIKAFKSGSIDCHKNSQRNWVYDKGPPVETNIGFIESYRDPFGVRGEFEGFVAVVNRAQSEKFQSLVDNATKFISMLPWNSDFEKDEFLRPDFTSLDVLCFASSGIPAGINIPNYDDIRQEEGFKNVSLGNVLSAQPPAKPITFLAEEDQALFKEWQGRSFEVQVAIHELLGHGSGKLLKEGNDGALNFDKDKVKHPFTGKSIETFYKSGETWDGKFGAESSSYEECRAESVGIFLSCVPEILALFGHTASTEEVSDVTYVNWLIMVRAGLLSLEYFTPENSKWRQAHMQARYAILRVLLEAGEGLVSISRKEEEVVISLDRSKILSVGRKAMAAFLEKLNVYKATADVEEGIRMYKHYTSVPEDMLELRNIVLAKKEPRKIFVQGVTCLTSDGQVDFKEFEATPYGMINSFKERYSADGPLGSLVQHLQHCGQFPPVNN</sequence>
<evidence type="ECO:0000256" key="8">
    <source>
        <dbReference type="ARBA" id="ARBA00022490"/>
    </source>
</evidence>
<keyword evidence="13" id="KW-0482">Metalloprotease</keyword>
<keyword evidence="7" id="KW-0031">Aminopeptidase</keyword>
<dbReference type="GO" id="GO:0005737">
    <property type="term" value="C:cytoplasm"/>
    <property type="evidence" value="ECO:0007669"/>
    <property type="project" value="UniProtKB-SubCell"/>
</dbReference>
<comment type="catalytic activity">
    <reaction evidence="1">
        <text>Release of an N-terminal dipeptide from a peptide comprising four or more residues, with broad specificity. Also acts on dipeptidyl 2-naphthylamides.</text>
        <dbReference type="EC" id="3.4.14.4"/>
    </reaction>
</comment>
<evidence type="ECO:0000256" key="10">
    <source>
        <dbReference type="ARBA" id="ARBA00022723"/>
    </source>
</evidence>
<evidence type="ECO:0000256" key="9">
    <source>
        <dbReference type="ARBA" id="ARBA00022670"/>
    </source>
</evidence>
<evidence type="ECO:0000256" key="11">
    <source>
        <dbReference type="ARBA" id="ARBA00022801"/>
    </source>
</evidence>
<comment type="subcellular location">
    <subcellularLocation>
        <location evidence="3">Cytoplasm</location>
    </subcellularLocation>
</comment>
<evidence type="ECO:0000256" key="14">
    <source>
        <dbReference type="ARBA" id="ARBA00031288"/>
    </source>
</evidence>
<accession>A0A7S0HT66</accession>
<dbReference type="GO" id="GO:0006508">
    <property type="term" value="P:proteolysis"/>
    <property type="evidence" value="ECO:0007669"/>
    <property type="project" value="UniProtKB-KW"/>
</dbReference>
<protein>
    <recommendedName>
        <fullName evidence="6">Dipeptidyl peptidase 3</fullName>
        <ecNumber evidence="5">3.4.14.4</ecNumber>
    </recommendedName>
    <alternativeName>
        <fullName evidence="14">Dipeptidyl aminopeptidase III</fullName>
    </alternativeName>
    <alternativeName>
        <fullName evidence="15">Dipeptidyl peptidase III</fullName>
    </alternativeName>
</protein>
<evidence type="ECO:0000256" key="5">
    <source>
        <dbReference type="ARBA" id="ARBA00012063"/>
    </source>
</evidence>
<dbReference type="PANTHER" id="PTHR23422">
    <property type="entry name" value="DIPEPTIDYL PEPTIDASE III-RELATED"/>
    <property type="match status" value="1"/>
</dbReference>
<keyword evidence="10" id="KW-0479">Metal-binding</keyword>
<comment type="similarity">
    <text evidence="4">Belongs to the peptidase M49 family.</text>
</comment>
<keyword evidence="12" id="KW-0862">Zinc</keyword>
<proteinExistence type="inferred from homology"/>
<dbReference type="GO" id="GO:0004177">
    <property type="term" value="F:aminopeptidase activity"/>
    <property type="evidence" value="ECO:0007669"/>
    <property type="project" value="UniProtKB-KW"/>
</dbReference>
<evidence type="ECO:0000256" key="4">
    <source>
        <dbReference type="ARBA" id="ARBA00010200"/>
    </source>
</evidence>
<organism evidence="16">
    <name type="scientific">Hanusia phi</name>
    <dbReference type="NCBI Taxonomy" id="3032"/>
    <lineage>
        <taxon>Eukaryota</taxon>
        <taxon>Cryptophyceae</taxon>
        <taxon>Pyrenomonadales</taxon>
        <taxon>Geminigeraceae</taxon>
        <taxon>Hanusia</taxon>
    </lineage>
</organism>
<dbReference type="GO" id="GO:0008239">
    <property type="term" value="F:dipeptidyl-peptidase activity"/>
    <property type="evidence" value="ECO:0007669"/>
    <property type="project" value="UniProtKB-EC"/>
</dbReference>
<dbReference type="EC" id="3.4.14.4" evidence="5"/>
<comment type="cofactor">
    <cofactor evidence="2">
        <name>Zn(2+)</name>
        <dbReference type="ChEBI" id="CHEBI:29105"/>
    </cofactor>
</comment>
<gene>
    <name evidence="16" type="ORF">HPHI1048_LOCUS18705</name>
</gene>
<keyword evidence="9" id="KW-0645">Protease</keyword>
<dbReference type="Pfam" id="PF03571">
    <property type="entry name" value="Peptidase_M49"/>
    <property type="match status" value="1"/>
</dbReference>
<evidence type="ECO:0000256" key="1">
    <source>
        <dbReference type="ARBA" id="ARBA00001336"/>
    </source>
</evidence>
<evidence type="ECO:0000256" key="6">
    <source>
        <dbReference type="ARBA" id="ARBA00014713"/>
    </source>
</evidence>
<dbReference type="EMBL" id="HBEO01027648">
    <property type="protein sequence ID" value="CAD8499286.1"/>
    <property type="molecule type" value="Transcribed_RNA"/>
</dbReference>
<evidence type="ECO:0000256" key="2">
    <source>
        <dbReference type="ARBA" id="ARBA00001947"/>
    </source>
</evidence>
<dbReference type="InterPro" id="IPR039461">
    <property type="entry name" value="Peptidase_M49"/>
</dbReference>
<dbReference type="PANTHER" id="PTHR23422:SF11">
    <property type="entry name" value="DIPEPTIDYL PEPTIDASE 3"/>
    <property type="match status" value="1"/>
</dbReference>
<name>A0A7S0HT66_9CRYP</name>
<evidence type="ECO:0000256" key="3">
    <source>
        <dbReference type="ARBA" id="ARBA00004496"/>
    </source>
</evidence>
<keyword evidence="11" id="KW-0378">Hydrolase</keyword>
<evidence type="ECO:0000256" key="15">
    <source>
        <dbReference type="ARBA" id="ARBA00032119"/>
    </source>
</evidence>
<dbReference type="GO" id="GO:0046872">
    <property type="term" value="F:metal ion binding"/>
    <property type="evidence" value="ECO:0007669"/>
    <property type="project" value="UniProtKB-KW"/>
</dbReference>
<evidence type="ECO:0000313" key="16">
    <source>
        <dbReference type="EMBL" id="CAD8499286.1"/>
    </source>
</evidence>
<evidence type="ECO:0000256" key="12">
    <source>
        <dbReference type="ARBA" id="ARBA00022833"/>
    </source>
</evidence>
<dbReference type="Gene3D" id="3.30.540.30">
    <property type="match status" value="2"/>
</dbReference>